<dbReference type="AlphaFoldDB" id="A0AB39XNK1"/>
<reference evidence="1" key="1">
    <citation type="submission" date="2024-08" db="EMBL/GenBank/DDBJ databases">
        <authorList>
            <person name="Chaddad Z."/>
            <person name="Lamrabet M."/>
            <person name="Bouhnik O."/>
            <person name="Alami S."/>
            <person name="Wipf D."/>
            <person name="Courty P.E."/>
            <person name="Missbah El Idrissi M."/>
        </authorList>
    </citation>
    <scope>NUCLEOTIDE SEQUENCE</scope>
    <source>
        <strain evidence="1">LLZ17</strain>
    </source>
</reference>
<name>A0AB39XNK1_9BRAD</name>
<dbReference type="RefSeq" id="WP_369723320.1">
    <property type="nucleotide sequence ID" value="NZ_CP165734.1"/>
</dbReference>
<protein>
    <submittedName>
        <fullName evidence="1">Uncharacterized protein</fullName>
    </submittedName>
</protein>
<organism evidence="1">
    <name type="scientific">Bradyrhizobium sp. LLZ17</name>
    <dbReference type="NCBI Taxonomy" id="3239388"/>
    <lineage>
        <taxon>Bacteria</taxon>
        <taxon>Pseudomonadati</taxon>
        <taxon>Pseudomonadota</taxon>
        <taxon>Alphaproteobacteria</taxon>
        <taxon>Hyphomicrobiales</taxon>
        <taxon>Nitrobacteraceae</taxon>
        <taxon>Bradyrhizobium</taxon>
    </lineage>
</organism>
<proteinExistence type="predicted"/>
<gene>
    <name evidence="1" type="ORF">AB8Z38_04615</name>
</gene>
<sequence>MKFVLMRKRIVRLRASSGQKFAGLMFCQKAAAAKVFDQFSMNVYFTPITSEPDVDPAHSDIGIAGPPIVDGSPEYDRLVIELSDLLRGLHSPDQIDLLPEAIADGPPSTEMSQTELEPGAVASDSLPTKILRFLGIR</sequence>
<accession>A0AB39XNK1</accession>
<evidence type="ECO:0000313" key="1">
    <source>
        <dbReference type="EMBL" id="XDV58779.1"/>
    </source>
</evidence>
<dbReference type="EMBL" id="CP165734">
    <property type="protein sequence ID" value="XDV58779.1"/>
    <property type="molecule type" value="Genomic_DNA"/>
</dbReference>